<dbReference type="SFLD" id="SFLDS00003">
    <property type="entry name" value="Haloacid_Dehalogenase"/>
    <property type="match status" value="1"/>
</dbReference>
<dbReference type="PANTHER" id="PTHR10000:SF8">
    <property type="entry name" value="HAD SUPERFAMILY HYDROLASE-LIKE, TYPE 3"/>
    <property type="match status" value="1"/>
</dbReference>
<accession>A0A017RXL0</accession>
<comment type="caution">
    <text evidence="1">The sequence shown here is derived from an EMBL/GenBank/DDBJ whole genome shotgun (WGS) entry which is preliminary data.</text>
</comment>
<sequence length="268" mass="29898">MYKLVAIDMDGTLLKEDKTISIENHKAIRKAKERGVKIVLATGRPLNGIKRYLKELNLTDEGDYAIAFNGAVVQNTNTGDVVAQTLMSIDDLKFLYNLSKKLKVNIHALTPKSCITPKISKYSKLEADLNHIPLEEISFEDIDENTTIVKVMFIDEPEYLETVIKKIPKEIYEKYTVVRSAPFFLEFLDKNVHKGAGVELLAKELGISKEEIICVGDAGNDLHMIKYAGLGVAMGNAFPEVKAAADYITKTNEEHGVAHVINKFILSK</sequence>
<keyword evidence="2" id="KW-1185">Reference proteome</keyword>
<dbReference type="NCBIfam" id="TIGR01484">
    <property type="entry name" value="HAD-SF-IIB"/>
    <property type="match status" value="1"/>
</dbReference>
<keyword evidence="1" id="KW-0378">Hydrolase</keyword>
<dbReference type="EMBL" id="AZQP01000008">
    <property type="protein sequence ID" value="EYE89124.1"/>
    <property type="molecule type" value="Genomic_DNA"/>
</dbReference>
<name>A0A017RXL0_9CLOT</name>
<dbReference type="GO" id="GO:0005829">
    <property type="term" value="C:cytosol"/>
    <property type="evidence" value="ECO:0007669"/>
    <property type="project" value="TreeGrafter"/>
</dbReference>
<dbReference type="PROSITE" id="PS01229">
    <property type="entry name" value="COF_2"/>
    <property type="match status" value="1"/>
</dbReference>
<dbReference type="GO" id="GO:0000287">
    <property type="term" value="F:magnesium ion binding"/>
    <property type="evidence" value="ECO:0007669"/>
    <property type="project" value="TreeGrafter"/>
</dbReference>
<dbReference type="CDD" id="cd07516">
    <property type="entry name" value="HAD_Pase"/>
    <property type="match status" value="1"/>
</dbReference>
<dbReference type="InterPro" id="IPR036412">
    <property type="entry name" value="HAD-like_sf"/>
</dbReference>
<dbReference type="NCBIfam" id="NF007806">
    <property type="entry name" value="PRK10513.1"/>
    <property type="match status" value="1"/>
</dbReference>
<gene>
    <name evidence="1" type="ORF">Q428_04040</name>
</gene>
<dbReference type="InterPro" id="IPR023214">
    <property type="entry name" value="HAD_sf"/>
</dbReference>
<protein>
    <submittedName>
        <fullName evidence="1">HAD family hydrolase</fullName>
    </submittedName>
</protein>
<evidence type="ECO:0000313" key="2">
    <source>
        <dbReference type="Proteomes" id="UP000019681"/>
    </source>
</evidence>
<dbReference type="Pfam" id="PF08282">
    <property type="entry name" value="Hydrolase_3"/>
    <property type="match status" value="1"/>
</dbReference>
<dbReference type="NCBIfam" id="TIGR00099">
    <property type="entry name" value="Cof-subfamily"/>
    <property type="match status" value="1"/>
</dbReference>
<reference evidence="1 2" key="1">
    <citation type="journal article" date="2014" name="Genome Announc.">
        <title>Draft Genome Sequence of Fervidicella metallireducens Strain AeBT, an Iron-Reducing Thermoanaerobe from the Great Artesian Basin.</title>
        <authorList>
            <person name="Patel B.K."/>
        </authorList>
    </citation>
    <scope>NUCLEOTIDE SEQUENCE [LARGE SCALE GENOMIC DNA]</scope>
    <source>
        <strain evidence="1 2">AeB</strain>
    </source>
</reference>
<dbReference type="RefSeq" id="WP_035378380.1">
    <property type="nucleotide sequence ID" value="NZ_AZQP01000008.1"/>
</dbReference>
<dbReference type="InterPro" id="IPR000150">
    <property type="entry name" value="Cof"/>
</dbReference>
<dbReference type="SFLD" id="SFLDG01144">
    <property type="entry name" value="C2.B.4:_PGP_Like"/>
    <property type="match status" value="1"/>
</dbReference>
<evidence type="ECO:0000313" key="1">
    <source>
        <dbReference type="EMBL" id="EYE89124.1"/>
    </source>
</evidence>
<dbReference type="InterPro" id="IPR006379">
    <property type="entry name" value="HAD-SF_hydro_IIB"/>
</dbReference>
<dbReference type="OrthoDB" id="9781413at2"/>
<dbReference type="AlphaFoldDB" id="A0A017RXL0"/>
<dbReference type="SUPFAM" id="SSF56784">
    <property type="entry name" value="HAD-like"/>
    <property type="match status" value="1"/>
</dbReference>
<dbReference type="Gene3D" id="3.40.50.1000">
    <property type="entry name" value="HAD superfamily/HAD-like"/>
    <property type="match status" value="1"/>
</dbReference>
<dbReference type="SFLD" id="SFLDG01140">
    <property type="entry name" value="C2.B:_Phosphomannomutase_and_P"/>
    <property type="match status" value="1"/>
</dbReference>
<proteinExistence type="predicted"/>
<dbReference type="Proteomes" id="UP000019681">
    <property type="component" value="Unassembled WGS sequence"/>
</dbReference>
<dbReference type="Gene3D" id="3.30.1240.10">
    <property type="match status" value="1"/>
</dbReference>
<dbReference type="STRING" id="1403537.Q428_04040"/>
<dbReference type="PANTHER" id="PTHR10000">
    <property type="entry name" value="PHOSPHOSERINE PHOSPHATASE"/>
    <property type="match status" value="1"/>
</dbReference>
<dbReference type="GO" id="GO:0016791">
    <property type="term" value="F:phosphatase activity"/>
    <property type="evidence" value="ECO:0007669"/>
    <property type="project" value="UniProtKB-ARBA"/>
</dbReference>
<organism evidence="1 2">
    <name type="scientific">Fervidicella metallireducens AeB</name>
    <dbReference type="NCBI Taxonomy" id="1403537"/>
    <lineage>
        <taxon>Bacteria</taxon>
        <taxon>Bacillati</taxon>
        <taxon>Bacillota</taxon>
        <taxon>Clostridia</taxon>
        <taxon>Eubacteriales</taxon>
        <taxon>Clostridiaceae</taxon>
        <taxon>Fervidicella</taxon>
    </lineage>
</organism>